<dbReference type="GO" id="GO:0042586">
    <property type="term" value="F:peptide deformylase activity"/>
    <property type="evidence" value="ECO:0007669"/>
    <property type="project" value="UniProtKB-EC"/>
</dbReference>
<comment type="similarity">
    <text evidence="1 5">Belongs to the polypeptide deformylase family.</text>
</comment>
<dbReference type="EC" id="3.5.1.88" evidence="5"/>
<dbReference type="PANTHER" id="PTHR10458:SF2">
    <property type="entry name" value="PEPTIDE DEFORMYLASE, MITOCHONDRIAL"/>
    <property type="match status" value="1"/>
</dbReference>
<feature type="binding site" evidence="5">
    <location>
        <position position="161"/>
    </location>
    <ligand>
        <name>Fe cation</name>
        <dbReference type="ChEBI" id="CHEBI:24875"/>
    </ligand>
</feature>
<dbReference type="RefSeq" id="WP_198321546.1">
    <property type="nucleotide sequence ID" value="NZ_CP104311.1"/>
</dbReference>
<evidence type="ECO:0000256" key="2">
    <source>
        <dbReference type="ARBA" id="ARBA00022723"/>
    </source>
</evidence>
<evidence type="ECO:0000256" key="1">
    <source>
        <dbReference type="ARBA" id="ARBA00010759"/>
    </source>
</evidence>
<keyword evidence="2 5" id="KW-0479">Metal-binding</keyword>
<dbReference type="NCBIfam" id="NF001159">
    <property type="entry name" value="PRK00150.1-3"/>
    <property type="match status" value="1"/>
</dbReference>
<comment type="cofactor">
    <cofactor evidence="5">
        <name>Fe(2+)</name>
        <dbReference type="ChEBI" id="CHEBI:29033"/>
    </cofactor>
    <text evidence="5">Binds 1 Fe(2+) ion.</text>
</comment>
<evidence type="ECO:0000256" key="3">
    <source>
        <dbReference type="ARBA" id="ARBA00022801"/>
    </source>
</evidence>
<feature type="active site" evidence="5">
    <location>
        <position position="158"/>
    </location>
</feature>
<name>A0ABZ2F279_METCP</name>
<dbReference type="PRINTS" id="PR01576">
    <property type="entry name" value="PDEFORMYLASE"/>
</dbReference>
<gene>
    <name evidence="5 6" type="primary">def</name>
    <name evidence="6" type="ORF">N4J17_12620</name>
</gene>
<dbReference type="InterPro" id="IPR023635">
    <property type="entry name" value="Peptide_deformylase"/>
</dbReference>
<evidence type="ECO:0000256" key="4">
    <source>
        <dbReference type="ARBA" id="ARBA00022917"/>
    </source>
</evidence>
<dbReference type="Proteomes" id="UP001359308">
    <property type="component" value="Chromosome"/>
</dbReference>
<sequence>MDSLALKLKIVQAGEPVLRQRARPLSPEEIRSAAVQTLIGHMRETMRDAPGVGLAAPQIGQGLQLAVIEDRADYQKGLSAEELAARGREPVPFHGIANPEIVARSEDTDVFHEGCLSLAGFSARVARARSVRVSCLDHWGEPRIIEASGWYARILQHEIDHLHGRLYIDRMDPRSFTTQANYARYGDIETG</sequence>
<dbReference type="PANTHER" id="PTHR10458">
    <property type="entry name" value="PEPTIDE DEFORMYLASE"/>
    <property type="match status" value="1"/>
</dbReference>
<keyword evidence="7" id="KW-1185">Reference proteome</keyword>
<dbReference type="PIRSF" id="PIRSF004749">
    <property type="entry name" value="Pep_def"/>
    <property type="match status" value="1"/>
</dbReference>
<dbReference type="EMBL" id="CP104311">
    <property type="protein sequence ID" value="WWF01304.1"/>
    <property type="molecule type" value="Genomic_DNA"/>
</dbReference>
<organism evidence="6 7">
    <name type="scientific">Methylococcus capsulatus</name>
    <dbReference type="NCBI Taxonomy" id="414"/>
    <lineage>
        <taxon>Bacteria</taxon>
        <taxon>Pseudomonadati</taxon>
        <taxon>Pseudomonadota</taxon>
        <taxon>Gammaproteobacteria</taxon>
        <taxon>Methylococcales</taxon>
        <taxon>Methylococcaceae</taxon>
        <taxon>Methylococcus</taxon>
    </lineage>
</organism>
<reference evidence="6 7" key="1">
    <citation type="submission" date="2022-09" db="EMBL/GenBank/DDBJ databases">
        <authorList>
            <person name="Giprobiosintez L."/>
        </authorList>
    </citation>
    <scope>NUCLEOTIDE SEQUENCE [LARGE SCALE GENOMIC DNA]</scope>
    <source>
        <strain evidence="7">VKPM-B-12549 (GBS-15)</strain>
    </source>
</reference>
<dbReference type="NCBIfam" id="TIGR00079">
    <property type="entry name" value="pept_deformyl"/>
    <property type="match status" value="1"/>
</dbReference>
<comment type="function">
    <text evidence="5">Removes the formyl group from the N-terminal Met of newly synthesized proteins. Requires at least a dipeptide for an efficient rate of reaction. N-terminal L-methionine is a prerequisite for activity but the enzyme has broad specificity at other positions.</text>
</comment>
<keyword evidence="3 5" id="KW-0378">Hydrolase</keyword>
<evidence type="ECO:0000313" key="6">
    <source>
        <dbReference type="EMBL" id="WWF01304.1"/>
    </source>
</evidence>
<feature type="binding site" evidence="5">
    <location>
        <position position="115"/>
    </location>
    <ligand>
        <name>Fe cation</name>
        <dbReference type="ChEBI" id="CHEBI:24875"/>
    </ligand>
</feature>
<dbReference type="HAMAP" id="MF_00163">
    <property type="entry name" value="Pep_deformylase"/>
    <property type="match status" value="1"/>
</dbReference>
<keyword evidence="4 5" id="KW-0648">Protein biosynthesis</keyword>
<dbReference type="Pfam" id="PF01327">
    <property type="entry name" value="Pep_deformylase"/>
    <property type="match status" value="1"/>
</dbReference>
<keyword evidence="5" id="KW-0408">Iron</keyword>
<protein>
    <recommendedName>
        <fullName evidence="5">Peptide deformylase</fullName>
        <shortName evidence="5">PDF</shortName>
        <ecNumber evidence="5">3.5.1.88</ecNumber>
    </recommendedName>
    <alternativeName>
        <fullName evidence="5">Polypeptide deformylase</fullName>
    </alternativeName>
</protein>
<feature type="binding site" evidence="5">
    <location>
        <position position="157"/>
    </location>
    <ligand>
        <name>Fe cation</name>
        <dbReference type="ChEBI" id="CHEBI:24875"/>
    </ligand>
</feature>
<evidence type="ECO:0000256" key="5">
    <source>
        <dbReference type="HAMAP-Rule" id="MF_00163"/>
    </source>
</evidence>
<dbReference type="CDD" id="cd00487">
    <property type="entry name" value="Pep_deformylase"/>
    <property type="match status" value="1"/>
</dbReference>
<dbReference type="Gene3D" id="3.90.45.10">
    <property type="entry name" value="Peptide deformylase"/>
    <property type="match status" value="1"/>
</dbReference>
<accession>A0ABZ2F279</accession>
<dbReference type="SUPFAM" id="SSF56420">
    <property type="entry name" value="Peptide deformylase"/>
    <property type="match status" value="1"/>
</dbReference>
<dbReference type="InterPro" id="IPR036821">
    <property type="entry name" value="Peptide_deformylase_sf"/>
</dbReference>
<proteinExistence type="inferred from homology"/>
<comment type="catalytic activity">
    <reaction evidence="5">
        <text>N-terminal N-formyl-L-methionyl-[peptide] + H2O = N-terminal L-methionyl-[peptide] + formate</text>
        <dbReference type="Rhea" id="RHEA:24420"/>
        <dbReference type="Rhea" id="RHEA-COMP:10639"/>
        <dbReference type="Rhea" id="RHEA-COMP:10640"/>
        <dbReference type="ChEBI" id="CHEBI:15377"/>
        <dbReference type="ChEBI" id="CHEBI:15740"/>
        <dbReference type="ChEBI" id="CHEBI:49298"/>
        <dbReference type="ChEBI" id="CHEBI:64731"/>
        <dbReference type="EC" id="3.5.1.88"/>
    </reaction>
</comment>
<evidence type="ECO:0000313" key="7">
    <source>
        <dbReference type="Proteomes" id="UP001359308"/>
    </source>
</evidence>